<accession>A0A0H3GAN3</accession>
<name>A0A0H3GAN3_BRUSU</name>
<keyword evidence="2" id="KW-1185">Reference proteome</keyword>
<dbReference type="EMBL" id="CP002998">
    <property type="protein sequence ID" value="AEM19798.1"/>
    <property type="molecule type" value="Genomic_DNA"/>
</dbReference>
<gene>
    <name evidence="1" type="ordered locus">BS1330_II0316</name>
</gene>
<dbReference type="Proteomes" id="UP000007104">
    <property type="component" value="Chromosome II"/>
</dbReference>
<dbReference type="KEGG" id="bsi:BS1330_II0316"/>
<evidence type="ECO:0000313" key="1">
    <source>
        <dbReference type="EMBL" id="AEM19798.1"/>
    </source>
</evidence>
<dbReference type="HOGENOM" id="CLU_3402458_0_0_5"/>
<evidence type="ECO:0000313" key="2">
    <source>
        <dbReference type="Proteomes" id="UP000007104"/>
    </source>
</evidence>
<dbReference type="AlphaFoldDB" id="A0A0H3GAN3"/>
<organism evidence="1 2">
    <name type="scientific">Brucella suis biovar 1 (strain 1330)</name>
    <dbReference type="NCBI Taxonomy" id="204722"/>
    <lineage>
        <taxon>Bacteria</taxon>
        <taxon>Pseudomonadati</taxon>
        <taxon>Pseudomonadota</taxon>
        <taxon>Alphaproteobacteria</taxon>
        <taxon>Hyphomicrobiales</taxon>
        <taxon>Brucellaceae</taxon>
        <taxon>Brucella/Ochrobactrum group</taxon>
        <taxon>Brucella</taxon>
    </lineage>
</organism>
<sequence>MLKKAFLEHDPGGMNEYWQDYNFIRMCLYC</sequence>
<dbReference type="KEGG" id="bms:BRA0319"/>
<protein>
    <submittedName>
        <fullName evidence="1">Uncharacterized protein</fullName>
    </submittedName>
</protein>
<reference evidence="1 2" key="1">
    <citation type="journal article" date="2011" name="J. Bacteriol.">
        <title>Revised genome sequence of Brucella suis 1330.</title>
        <authorList>
            <person name="Tae H."/>
            <person name="Shallom S."/>
            <person name="Settlage R."/>
            <person name="Preston D."/>
            <person name="Adams L.G."/>
            <person name="Garner H.R."/>
        </authorList>
    </citation>
    <scope>NUCLEOTIDE SEQUENCE [LARGE SCALE GENOMIC DNA]</scope>
    <source>
        <strain evidence="1 2">1330</strain>
    </source>
</reference>
<proteinExistence type="predicted"/>